<feature type="transmembrane region" description="Helical" evidence="1">
    <location>
        <begin position="115"/>
        <end position="133"/>
    </location>
</feature>
<dbReference type="RefSeq" id="WP_262068742.1">
    <property type="nucleotide sequence ID" value="NZ_JAMXOC010000006.1"/>
</dbReference>
<dbReference type="Gene3D" id="2.40.50.140">
    <property type="entry name" value="Nucleic acid-binding proteins"/>
    <property type="match status" value="1"/>
</dbReference>
<dbReference type="Proteomes" id="UP001523565">
    <property type="component" value="Unassembled WGS sequence"/>
</dbReference>
<comment type="caution">
    <text evidence="2">The sequence shown here is derived from an EMBL/GenBank/DDBJ whole genome shotgun (WGS) entry which is preliminary data.</text>
</comment>
<name>A0ABT1EJI9_9FIRM</name>
<evidence type="ECO:0000313" key="2">
    <source>
        <dbReference type="EMBL" id="MCP1109861.1"/>
    </source>
</evidence>
<dbReference type="EMBL" id="JAMZFV010000006">
    <property type="protein sequence ID" value="MCP1109861.1"/>
    <property type="molecule type" value="Genomic_DNA"/>
</dbReference>
<feature type="transmembrane region" description="Helical" evidence="1">
    <location>
        <begin position="92"/>
        <end position="109"/>
    </location>
</feature>
<keyword evidence="1" id="KW-1133">Transmembrane helix</keyword>
<evidence type="ECO:0000313" key="3">
    <source>
        <dbReference type="Proteomes" id="UP001523565"/>
    </source>
</evidence>
<protein>
    <submittedName>
        <fullName evidence="2">NfeD family protein</fullName>
    </submittedName>
</protein>
<sequence length="201" mass="22652">MKTEGSSYAREDFIISEYKRKFDWGMMLYFAIATIAILIFKIGVFPYPFPVPIVVKLTLGVFTLIVGYSISAMEKITARPLFYAYAENWDGGFLNNSGLILAFSVSILSDNILQTIIWALVIGVIQLFLRYFLSVKREEKIDRLIGKTGSAKTEISYKGIAKFNNEECKVRVLNKGNVISSNSMIKVVAFDGFTPLVEKLK</sequence>
<proteinExistence type="predicted"/>
<accession>A0ABT1EJI9</accession>
<organism evidence="2 3">
    <name type="scientific">Ohessyouella blattaphilus</name>
    <dbReference type="NCBI Taxonomy" id="2949333"/>
    <lineage>
        <taxon>Bacteria</taxon>
        <taxon>Bacillati</taxon>
        <taxon>Bacillota</taxon>
        <taxon>Clostridia</taxon>
        <taxon>Lachnospirales</taxon>
        <taxon>Lachnospiraceae</taxon>
        <taxon>Ohessyouella</taxon>
    </lineage>
</organism>
<keyword evidence="1" id="KW-0472">Membrane</keyword>
<keyword evidence="3" id="KW-1185">Reference proteome</keyword>
<feature type="transmembrane region" description="Helical" evidence="1">
    <location>
        <begin position="53"/>
        <end position="71"/>
    </location>
</feature>
<keyword evidence="1" id="KW-0812">Transmembrane</keyword>
<feature type="transmembrane region" description="Helical" evidence="1">
    <location>
        <begin position="26"/>
        <end position="47"/>
    </location>
</feature>
<gene>
    <name evidence="2" type="ORF">NK118_06290</name>
</gene>
<reference evidence="2 3" key="1">
    <citation type="journal article" date="2022" name="Genome Biol. Evol.">
        <title>Host diet, physiology and behaviors set the stage for Lachnospiraceae cladogenesis.</title>
        <authorList>
            <person name="Vera-Ponce De Leon A."/>
            <person name="Schneider M."/>
            <person name="Jahnes B.C."/>
            <person name="Sadowski V."/>
            <person name="Camuy-Velez L.A."/>
            <person name="Duan J."/>
            <person name="Sabree Z.L."/>
        </authorList>
    </citation>
    <scope>NUCLEOTIDE SEQUENCE [LARGE SCALE GENOMIC DNA]</scope>
    <source>
        <strain evidence="2 3">PAL227</strain>
    </source>
</reference>
<dbReference type="InterPro" id="IPR012340">
    <property type="entry name" value="NA-bd_OB-fold"/>
</dbReference>
<evidence type="ECO:0000256" key="1">
    <source>
        <dbReference type="SAM" id="Phobius"/>
    </source>
</evidence>